<accession>A0AAV4VWU2</accession>
<evidence type="ECO:0000256" key="1">
    <source>
        <dbReference type="SAM" id="MobiDB-lite"/>
    </source>
</evidence>
<proteinExistence type="predicted"/>
<keyword evidence="3" id="KW-1185">Reference proteome</keyword>
<organism evidence="2 3">
    <name type="scientific">Caerostris darwini</name>
    <dbReference type="NCBI Taxonomy" id="1538125"/>
    <lineage>
        <taxon>Eukaryota</taxon>
        <taxon>Metazoa</taxon>
        <taxon>Ecdysozoa</taxon>
        <taxon>Arthropoda</taxon>
        <taxon>Chelicerata</taxon>
        <taxon>Arachnida</taxon>
        <taxon>Araneae</taxon>
        <taxon>Araneomorphae</taxon>
        <taxon>Entelegynae</taxon>
        <taxon>Araneoidea</taxon>
        <taxon>Araneidae</taxon>
        <taxon>Caerostris</taxon>
    </lineage>
</organism>
<reference evidence="2 3" key="1">
    <citation type="submission" date="2021-06" db="EMBL/GenBank/DDBJ databases">
        <title>Caerostris darwini draft genome.</title>
        <authorList>
            <person name="Kono N."/>
            <person name="Arakawa K."/>
        </authorList>
    </citation>
    <scope>NUCLEOTIDE SEQUENCE [LARGE SCALE GENOMIC DNA]</scope>
</reference>
<evidence type="ECO:0000313" key="2">
    <source>
        <dbReference type="EMBL" id="GIY74920.1"/>
    </source>
</evidence>
<sequence length="80" mass="8876">MNSRKGVSRREKCRSTPYPHPLAIAFPRKTSDTSGLPEVVGGLSEIVSTRWDDSCGILSRRFPSPPTDGARCPCDEERKE</sequence>
<protein>
    <submittedName>
        <fullName evidence="2">Uncharacterized protein</fullName>
    </submittedName>
</protein>
<feature type="region of interest" description="Disordered" evidence="1">
    <location>
        <begin position="1"/>
        <end position="34"/>
    </location>
</feature>
<dbReference type="EMBL" id="BPLQ01013804">
    <property type="protein sequence ID" value="GIY74920.1"/>
    <property type="molecule type" value="Genomic_DNA"/>
</dbReference>
<gene>
    <name evidence="2" type="ORF">CDAR_309751</name>
</gene>
<evidence type="ECO:0000313" key="3">
    <source>
        <dbReference type="Proteomes" id="UP001054837"/>
    </source>
</evidence>
<dbReference type="AlphaFoldDB" id="A0AAV4VWU2"/>
<comment type="caution">
    <text evidence="2">The sequence shown here is derived from an EMBL/GenBank/DDBJ whole genome shotgun (WGS) entry which is preliminary data.</text>
</comment>
<dbReference type="Proteomes" id="UP001054837">
    <property type="component" value="Unassembled WGS sequence"/>
</dbReference>
<name>A0AAV4VWU2_9ARAC</name>